<dbReference type="Proteomes" id="UP001159363">
    <property type="component" value="Chromosome 6"/>
</dbReference>
<sequence length="508" mass="57800">MSFRVSTNTREEEILQTPLPSSLHRPRLTSSQTLRSSGIRTNVPAPTYMKSGFRGIPRQIAALRRKIVHLPPTFVKTCRLCVYTHEPNRCCNPWRTCWDGVICALRAVREPLANRSSRSAWSRFFRQTQRDDQFKLGRVLGRVVRVYVAREPLLNQSMAQWVEEDIVQLIQRRKPLKKNFKEDAWRDIGSAMGRLIEERRNKIVCLLSSYRRKKSNESKTKGTGKGASDVYKSKWFAFEELRFLEDRDAPKKRLNTVTKVKGHSPETRKAVKHAVFDILMKADTGYYEQPAGNFPFGYQHPYSADINNIVPHHSPTVFDSTRWLGSQRDREPKNRLLFHNRQAPNNTKLCRYKIPSATRAVQGRVNTETEKKWILCGWSCGEMEMDEQTGAPEYTSSPSALTHSRFHLSGFTSFHPFAPRIPPLPASSRGPYMTSFPHSARWPPPRLLAAGTRRFFSRGEGGTVTLSRPSHCQSSTGFPEEVERQGSERVSPGGGGRGVPPPTALGHV</sequence>
<feature type="domain" description="MADF" evidence="2">
    <location>
        <begin position="177"/>
        <end position="244"/>
    </location>
</feature>
<accession>A0ABQ9H5S7</accession>
<feature type="compositionally biased region" description="Polar residues" evidence="1">
    <location>
        <begin position="464"/>
        <end position="477"/>
    </location>
</feature>
<gene>
    <name evidence="3" type="ORF">PR048_020255</name>
</gene>
<evidence type="ECO:0000256" key="1">
    <source>
        <dbReference type="SAM" id="MobiDB-lite"/>
    </source>
</evidence>
<evidence type="ECO:0000259" key="2">
    <source>
        <dbReference type="Pfam" id="PF10545"/>
    </source>
</evidence>
<comment type="caution">
    <text evidence="3">The sequence shown here is derived from an EMBL/GenBank/DDBJ whole genome shotgun (WGS) entry which is preliminary data.</text>
</comment>
<feature type="region of interest" description="Disordered" evidence="1">
    <location>
        <begin position="459"/>
        <end position="508"/>
    </location>
</feature>
<dbReference type="EMBL" id="JARBHB010000007">
    <property type="protein sequence ID" value="KAJ8879647.1"/>
    <property type="molecule type" value="Genomic_DNA"/>
</dbReference>
<reference evidence="3 4" key="1">
    <citation type="submission" date="2023-02" db="EMBL/GenBank/DDBJ databases">
        <title>LHISI_Scaffold_Assembly.</title>
        <authorList>
            <person name="Stuart O.P."/>
            <person name="Cleave R."/>
            <person name="Magrath M.J.L."/>
            <person name="Mikheyev A.S."/>
        </authorList>
    </citation>
    <scope>NUCLEOTIDE SEQUENCE [LARGE SCALE GENOMIC DNA]</scope>
    <source>
        <strain evidence="3">Daus_M_001</strain>
        <tissue evidence="3">Leg muscle</tissue>
    </source>
</reference>
<name>A0ABQ9H5S7_9NEOP</name>
<dbReference type="SMART" id="SM00595">
    <property type="entry name" value="MADF"/>
    <property type="match status" value="1"/>
</dbReference>
<feature type="region of interest" description="Disordered" evidence="1">
    <location>
        <begin position="20"/>
        <end position="41"/>
    </location>
</feature>
<evidence type="ECO:0000313" key="4">
    <source>
        <dbReference type="Proteomes" id="UP001159363"/>
    </source>
</evidence>
<proteinExistence type="predicted"/>
<protein>
    <recommendedName>
        <fullName evidence="2">MADF domain-containing protein</fullName>
    </recommendedName>
</protein>
<dbReference type="PANTHER" id="PTHR21505:SF12">
    <property type="entry name" value="MADF DOMAIN-CONTAINING PROTEIN-RELATED"/>
    <property type="match status" value="1"/>
</dbReference>
<organism evidence="3 4">
    <name type="scientific">Dryococelus australis</name>
    <dbReference type="NCBI Taxonomy" id="614101"/>
    <lineage>
        <taxon>Eukaryota</taxon>
        <taxon>Metazoa</taxon>
        <taxon>Ecdysozoa</taxon>
        <taxon>Arthropoda</taxon>
        <taxon>Hexapoda</taxon>
        <taxon>Insecta</taxon>
        <taxon>Pterygota</taxon>
        <taxon>Neoptera</taxon>
        <taxon>Polyneoptera</taxon>
        <taxon>Phasmatodea</taxon>
        <taxon>Verophasmatodea</taxon>
        <taxon>Anareolatae</taxon>
        <taxon>Phasmatidae</taxon>
        <taxon>Eurycanthinae</taxon>
        <taxon>Dryococelus</taxon>
    </lineage>
</organism>
<feature type="compositionally biased region" description="Polar residues" evidence="1">
    <location>
        <begin position="28"/>
        <end position="40"/>
    </location>
</feature>
<dbReference type="InterPro" id="IPR006578">
    <property type="entry name" value="MADF-dom"/>
</dbReference>
<evidence type="ECO:0000313" key="3">
    <source>
        <dbReference type="EMBL" id="KAJ8879647.1"/>
    </source>
</evidence>
<dbReference type="Pfam" id="PF10545">
    <property type="entry name" value="MADF_DNA_bdg"/>
    <property type="match status" value="1"/>
</dbReference>
<feature type="compositionally biased region" description="Pro residues" evidence="1">
    <location>
        <begin position="499"/>
        <end position="508"/>
    </location>
</feature>
<keyword evidence="4" id="KW-1185">Reference proteome</keyword>
<dbReference type="PANTHER" id="PTHR21505">
    <property type="entry name" value="MADF DOMAIN-CONTAINING PROTEIN-RELATED"/>
    <property type="match status" value="1"/>
</dbReference>